<dbReference type="EMBL" id="JBIRWM010000013">
    <property type="protein sequence ID" value="MFI2159118.1"/>
    <property type="molecule type" value="Genomic_DNA"/>
</dbReference>
<dbReference type="Proteomes" id="UP001611397">
    <property type="component" value="Unassembled WGS sequence"/>
</dbReference>
<protein>
    <submittedName>
        <fullName evidence="1">Uncharacterized protein</fullName>
    </submittedName>
</protein>
<name>A0ABW7VCK2_STROI</name>
<evidence type="ECO:0000313" key="1">
    <source>
        <dbReference type="EMBL" id="MFI2159118.1"/>
    </source>
</evidence>
<dbReference type="Gene3D" id="1.10.1400.10">
    <property type="match status" value="1"/>
</dbReference>
<gene>
    <name evidence="1" type="ORF">ACH49L_26085</name>
</gene>
<sequence>MDGNLVNVSEACLILAGWKSCDHTADSRGSWWFADCWSYPLGGQAIEKPPWRVTFAPKDPVHTPHSLDPGSSAVRDALARAVFAQGKAGIPLNARFSDVRKAVRNGERIRDHGSTGESGVLDVITPGRVDGKTDVVFGSSCIQEVRFTQEQVASLRELEVEALN</sequence>
<accession>A0ABW7VCK2</accession>
<dbReference type="RefSeq" id="WP_244218404.1">
    <property type="nucleotide sequence ID" value="NZ_JBIRUT010000015.1"/>
</dbReference>
<evidence type="ECO:0000313" key="2">
    <source>
        <dbReference type="Proteomes" id="UP001611397"/>
    </source>
</evidence>
<keyword evidence="2" id="KW-1185">Reference proteome</keyword>
<comment type="caution">
    <text evidence="1">The sequence shown here is derived from an EMBL/GenBank/DDBJ whole genome shotgun (WGS) entry which is preliminary data.</text>
</comment>
<dbReference type="InterPro" id="IPR029055">
    <property type="entry name" value="Ntn_hydrolases_N"/>
</dbReference>
<dbReference type="SUPFAM" id="SSF56235">
    <property type="entry name" value="N-terminal nucleophile aminohydrolases (Ntn hydrolases)"/>
    <property type="match status" value="1"/>
</dbReference>
<dbReference type="InterPro" id="IPR043147">
    <property type="entry name" value="Penicillin_amidase_A-knob"/>
</dbReference>
<reference evidence="1 2" key="1">
    <citation type="submission" date="2024-10" db="EMBL/GenBank/DDBJ databases">
        <title>The Natural Products Discovery Center: Release of the First 8490 Sequenced Strains for Exploring Actinobacteria Biosynthetic Diversity.</title>
        <authorList>
            <person name="Kalkreuter E."/>
            <person name="Kautsar S.A."/>
            <person name="Yang D."/>
            <person name="Bader C.D."/>
            <person name="Teijaro C.N."/>
            <person name="Fluegel L."/>
            <person name="Davis C.M."/>
            <person name="Simpson J.R."/>
            <person name="Lauterbach L."/>
            <person name="Steele A.D."/>
            <person name="Gui C."/>
            <person name="Meng S."/>
            <person name="Li G."/>
            <person name="Viehrig K."/>
            <person name="Ye F."/>
            <person name="Su P."/>
            <person name="Kiefer A.F."/>
            <person name="Nichols A."/>
            <person name="Cepeda A.J."/>
            <person name="Yan W."/>
            <person name="Fan B."/>
            <person name="Jiang Y."/>
            <person name="Adhikari A."/>
            <person name="Zheng C.-J."/>
            <person name="Schuster L."/>
            <person name="Cowan T.M."/>
            <person name="Smanski M.J."/>
            <person name="Chevrette M.G."/>
            <person name="De Carvalho L.P.S."/>
            <person name="Shen B."/>
        </authorList>
    </citation>
    <scope>NUCLEOTIDE SEQUENCE [LARGE SCALE GENOMIC DNA]</scope>
    <source>
        <strain evidence="1 2">NPDC020295</strain>
    </source>
</reference>
<proteinExistence type="predicted"/>
<organism evidence="1 2">
    <name type="scientific">Streptomyces olivaceoviridis</name>
    <name type="common">Streptomyces corchorusii</name>
    <dbReference type="NCBI Taxonomy" id="1921"/>
    <lineage>
        <taxon>Bacteria</taxon>
        <taxon>Bacillati</taxon>
        <taxon>Actinomycetota</taxon>
        <taxon>Actinomycetes</taxon>
        <taxon>Kitasatosporales</taxon>
        <taxon>Streptomycetaceae</taxon>
        <taxon>Streptomyces</taxon>
    </lineage>
</organism>